<keyword evidence="1" id="KW-0732">Signal</keyword>
<feature type="chain" id="PRO_5022768861" description="Secreted protein" evidence="1">
    <location>
        <begin position="21"/>
        <end position="162"/>
    </location>
</feature>
<dbReference type="OrthoDB" id="9802489at2"/>
<proteinExistence type="predicted"/>
<keyword evidence="3" id="KW-1185">Reference proteome</keyword>
<protein>
    <recommendedName>
        <fullName evidence="4">Secreted protein</fullName>
    </recommendedName>
</protein>
<dbReference type="EMBL" id="CP042220">
    <property type="protein sequence ID" value="QDX28526.1"/>
    <property type="molecule type" value="Genomic_DNA"/>
</dbReference>
<evidence type="ECO:0000313" key="2">
    <source>
        <dbReference type="EMBL" id="QDX28526.1"/>
    </source>
</evidence>
<evidence type="ECO:0000256" key="1">
    <source>
        <dbReference type="SAM" id="SignalP"/>
    </source>
</evidence>
<dbReference type="KEGG" id="dic:Dpoa569_0000162"/>
<sequence length="162" mass="18775">MKMNVSFLFLGLMAISSSQASSLTTDNNEQKLEVGFGKPTYRQTLHYRKLYEKKPFPDAKIFYYDNGIYKIISQGEEHYGVYVMQGGFQDQTYTIRYISLPSDDWGKKTAFHQLTFINGDKEKYFIQNAIVETGEAIAQQNGTFTQEENKVNNPITQKWHKN</sequence>
<name>A0A5B8HF69_9GAMM</name>
<dbReference type="STRING" id="568768.GCA_000406125_00141"/>
<dbReference type="Proteomes" id="UP000320591">
    <property type="component" value="Chromosome"/>
</dbReference>
<evidence type="ECO:0008006" key="4">
    <source>
        <dbReference type="Google" id="ProtNLM"/>
    </source>
</evidence>
<reference evidence="2 3" key="1">
    <citation type="journal article" date="2019" name="Environ. Microbiol.">
        <title>The phytopathogenic nature of Dickeya aquatica 174/2 and the dynamic early evolution of Dickeya pathogenicity.</title>
        <authorList>
            <person name="Duprey A."/>
            <person name="Taib N."/>
            <person name="Leonard S."/>
            <person name="Garin T."/>
            <person name="Flandrois J.P."/>
            <person name="Nasser W."/>
            <person name="Brochier-Armanet C."/>
            <person name="Reverchon S."/>
        </authorList>
    </citation>
    <scope>NUCLEOTIDE SEQUENCE [LARGE SCALE GENOMIC DNA]</scope>
    <source>
        <strain evidence="2 3">NCPPB 569</strain>
    </source>
</reference>
<dbReference type="AlphaFoldDB" id="A0A5B8HF69"/>
<accession>A0A5B8HF69</accession>
<organism evidence="2 3">
    <name type="scientific">Dickeya poaceiphila</name>
    <dbReference type="NCBI Taxonomy" id="568768"/>
    <lineage>
        <taxon>Bacteria</taxon>
        <taxon>Pseudomonadati</taxon>
        <taxon>Pseudomonadota</taxon>
        <taxon>Gammaproteobacteria</taxon>
        <taxon>Enterobacterales</taxon>
        <taxon>Pectobacteriaceae</taxon>
        <taxon>Dickeya</taxon>
    </lineage>
</organism>
<dbReference type="RefSeq" id="WP_128569650.1">
    <property type="nucleotide sequence ID" value="NZ_CM001975.1"/>
</dbReference>
<gene>
    <name evidence="2" type="ORF">Dpoa569_0000162</name>
</gene>
<feature type="signal peptide" evidence="1">
    <location>
        <begin position="1"/>
        <end position="20"/>
    </location>
</feature>
<evidence type="ECO:0000313" key="3">
    <source>
        <dbReference type="Proteomes" id="UP000320591"/>
    </source>
</evidence>